<sequence length="267" mass="29591">MVDGHLVKRIGVWQEYKARMDAIPTLSAQENGSSYVIPIEPQPYGWPKLDLMEKKWDCSGEHMGGWDGVFSNILTYRTTTKDQPVSLYVPPGKESATVPGFNMTVHIQWSVSNGAATYVSHTVESVGALKEYEDTPPFIPGLMDDEDKAALYASNEVDENEEATAPPTMMTAPQTQQVTVATHQVVQSRQEIPASPLMPQTVSSSGPNTDNLSSWLTKNWLDSFETKLREYGVSEVSDLKDLDESELEELGFKKLHKKRLAIALAGQ</sequence>
<proteinExistence type="predicted"/>
<dbReference type="SUPFAM" id="SSF47769">
    <property type="entry name" value="SAM/Pointed domain"/>
    <property type="match status" value="1"/>
</dbReference>
<dbReference type="Gene3D" id="1.10.150.50">
    <property type="entry name" value="Transcription Factor, Ets-1"/>
    <property type="match status" value="1"/>
</dbReference>
<dbReference type="EMBL" id="BNJQ01000003">
    <property type="protein sequence ID" value="GHP02207.1"/>
    <property type="molecule type" value="Genomic_DNA"/>
</dbReference>
<evidence type="ECO:0008006" key="3">
    <source>
        <dbReference type="Google" id="ProtNLM"/>
    </source>
</evidence>
<evidence type="ECO:0000313" key="2">
    <source>
        <dbReference type="Proteomes" id="UP000660262"/>
    </source>
</evidence>
<reference evidence="1" key="1">
    <citation type="submission" date="2020-10" db="EMBL/GenBank/DDBJ databases">
        <title>Unveiling of a novel bifunctional photoreceptor, Dualchrome1, isolated from a cosmopolitan green alga.</title>
        <authorList>
            <person name="Suzuki S."/>
            <person name="Kawachi M."/>
        </authorList>
    </citation>
    <scope>NUCLEOTIDE SEQUENCE</scope>
    <source>
        <strain evidence="1">NIES 2893</strain>
    </source>
</reference>
<dbReference type="InterPro" id="IPR013761">
    <property type="entry name" value="SAM/pointed_sf"/>
</dbReference>
<evidence type="ECO:0000313" key="1">
    <source>
        <dbReference type="EMBL" id="GHP02207.1"/>
    </source>
</evidence>
<comment type="caution">
    <text evidence="1">The sequence shown here is derived from an EMBL/GenBank/DDBJ whole genome shotgun (WGS) entry which is preliminary data.</text>
</comment>
<accession>A0A830HAW8</accession>
<name>A0A830HAW8_9CHLO</name>
<protein>
    <recommendedName>
        <fullName evidence="3">SAM domain-containing protein</fullName>
    </recommendedName>
</protein>
<organism evidence="1 2">
    <name type="scientific">Pycnococcus provasolii</name>
    <dbReference type="NCBI Taxonomy" id="41880"/>
    <lineage>
        <taxon>Eukaryota</taxon>
        <taxon>Viridiplantae</taxon>
        <taxon>Chlorophyta</taxon>
        <taxon>Pseudoscourfieldiophyceae</taxon>
        <taxon>Pseudoscourfieldiales</taxon>
        <taxon>Pycnococcaceae</taxon>
        <taxon>Pycnococcus</taxon>
    </lineage>
</organism>
<dbReference type="AlphaFoldDB" id="A0A830HAW8"/>
<keyword evidence="2" id="KW-1185">Reference proteome</keyword>
<dbReference type="Proteomes" id="UP000660262">
    <property type="component" value="Unassembled WGS sequence"/>
</dbReference>
<gene>
    <name evidence="1" type="ORF">PPROV_000096500</name>
</gene>